<feature type="domain" description="Laminin EGF-like" evidence="17">
    <location>
        <begin position="990"/>
        <end position="1037"/>
    </location>
</feature>
<dbReference type="Pfam" id="PF00053">
    <property type="entry name" value="EGF_laminin"/>
    <property type="match status" value="11"/>
</dbReference>
<dbReference type="SMART" id="SM00180">
    <property type="entry name" value="EGF_Lam"/>
    <property type="match status" value="10"/>
</dbReference>
<feature type="signal peptide" evidence="16">
    <location>
        <begin position="1"/>
        <end position="20"/>
    </location>
</feature>
<feature type="disulfide bond" evidence="14">
    <location>
        <begin position="856"/>
        <end position="865"/>
    </location>
</feature>
<keyword evidence="4" id="KW-0272">Extracellular matrix</keyword>
<accession>A0AAD7Z1G2</accession>
<dbReference type="InterPro" id="IPR000034">
    <property type="entry name" value="Laminin_IV"/>
</dbReference>
<dbReference type="SMART" id="SM00181">
    <property type="entry name" value="EGF"/>
    <property type="match status" value="5"/>
</dbReference>
<feature type="domain" description="Laminin EGF-like" evidence="17">
    <location>
        <begin position="832"/>
        <end position="887"/>
    </location>
</feature>
<evidence type="ECO:0000256" key="12">
    <source>
        <dbReference type="ARBA" id="ARBA00023292"/>
    </source>
</evidence>
<feature type="disulfide bond" evidence="14">
    <location>
        <begin position="914"/>
        <end position="923"/>
    </location>
</feature>
<keyword evidence="6" id="KW-0677">Repeat</keyword>
<feature type="disulfide bond" evidence="14">
    <location>
        <begin position="990"/>
        <end position="1002"/>
    </location>
</feature>
<dbReference type="InterPro" id="IPR002049">
    <property type="entry name" value="LE_dom"/>
</dbReference>
<evidence type="ECO:0000256" key="16">
    <source>
        <dbReference type="SAM" id="SignalP"/>
    </source>
</evidence>
<feature type="domain" description="Laminin EGF-like" evidence="17">
    <location>
        <begin position="444"/>
        <end position="496"/>
    </location>
</feature>
<dbReference type="SUPFAM" id="SSF57196">
    <property type="entry name" value="EGF/Laminin"/>
    <property type="match status" value="10"/>
</dbReference>
<reference evidence="20" key="1">
    <citation type="submission" date="2023-03" db="EMBL/GenBank/DDBJ databases">
        <title>Chromosome-level genomes of two armyworms, Mythimna separata and Mythimna loreyi, provide insights into the biosynthesis and reception of sex pheromones.</title>
        <authorList>
            <person name="Zhao H."/>
        </authorList>
    </citation>
    <scope>NUCLEOTIDE SEQUENCE</scope>
    <source>
        <strain evidence="20">BeijingLab</strain>
        <tissue evidence="20">Pupa</tissue>
    </source>
</reference>
<keyword evidence="8" id="KW-0130">Cell adhesion</keyword>
<feature type="disulfide bond" evidence="14">
    <location>
        <begin position="963"/>
        <end position="972"/>
    </location>
</feature>
<feature type="chain" id="PRO_5042209071" description="Laminin subunit gamma-1" evidence="16">
    <location>
        <begin position="21"/>
        <end position="1639"/>
    </location>
</feature>
<comment type="caution">
    <text evidence="14">Lacks conserved residue(s) required for the propagation of feature annotation.</text>
</comment>
<evidence type="ECO:0000256" key="5">
    <source>
        <dbReference type="ARBA" id="ARBA00022729"/>
    </source>
</evidence>
<dbReference type="GO" id="GO:0007155">
    <property type="term" value="P:cell adhesion"/>
    <property type="evidence" value="ECO:0007669"/>
    <property type="project" value="UniProtKB-KW"/>
</dbReference>
<evidence type="ECO:0000256" key="3">
    <source>
        <dbReference type="ARBA" id="ARBA00022525"/>
    </source>
</evidence>
<feature type="domain" description="Laminin EGF-like" evidence="17">
    <location>
        <begin position="397"/>
        <end position="443"/>
    </location>
</feature>
<evidence type="ECO:0000256" key="4">
    <source>
        <dbReference type="ARBA" id="ARBA00022530"/>
    </source>
</evidence>
<keyword evidence="9 15" id="KW-0175">Coiled coil</keyword>
<evidence type="ECO:0000313" key="20">
    <source>
        <dbReference type="EMBL" id="KAJ8736787.1"/>
    </source>
</evidence>
<evidence type="ECO:0000256" key="8">
    <source>
        <dbReference type="ARBA" id="ARBA00022889"/>
    </source>
</evidence>
<feature type="domain" description="Laminin EGF-like" evidence="17">
    <location>
        <begin position="942"/>
        <end position="989"/>
    </location>
</feature>
<comment type="function">
    <text evidence="1">Binding to cells via a high affinity receptor, laminin is thought to mediate the attachment, migration and organization of cells into tissues during embryonic development by interacting with other extracellular matrix components.</text>
</comment>
<feature type="disulfide bond" evidence="14">
    <location>
        <begin position="467"/>
        <end position="476"/>
    </location>
</feature>
<dbReference type="EMBL" id="JARGEI010000001">
    <property type="protein sequence ID" value="KAJ8736787.1"/>
    <property type="molecule type" value="Genomic_DNA"/>
</dbReference>
<feature type="coiled-coil region" evidence="15">
    <location>
        <begin position="1555"/>
        <end position="1612"/>
    </location>
</feature>
<evidence type="ECO:0000256" key="13">
    <source>
        <dbReference type="ARBA" id="ARBA00065619"/>
    </source>
</evidence>
<dbReference type="Proteomes" id="UP001231518">
    <property type="component" value="Chromosome 1"/>
</dbReference>
<feature type="coiled-coil region" evidence="15">
    <location>
        <begin position="1197"/>
        <end position="1224"/>
    </location>
</feature>
<feature type="disulfide bond" evidence="14">
    <location>
        <begin position="1010"/>
        <end position="1019"/>
    </location>
</feature>
<dbReference type="FunFam" id="2.60.120.260:FF:000018">
    <property type="entry name" value="Laminin subunit gamma 1"/>
    <property type="match status" value="1"/>
</dbReference>
<dbReference type="InterPro" id="IPR008979">
    <property type="entry name" value="Galactose-bd-like_sf"/>
</dbReference>
<keyword evidence="7" id="KW-0084">Basement membrane</keyword>
<comment type="caution">
    <text evidence="20">The sequence shown here is derived from an EMBL/GenBank/DDBJ whole genome shotgun (WGS) entry which is preliminary data.</text>
</comment>
<dbReference type="GO" id="GO:0009888">
    <property type="term" value="P:tissue development"/>
    <property type="evidence" value="ECO:0007669"/>
    <property type="project" value="TreeGrafter"/>
</dbReference>
<proteinExistence type="predicted"/>
<name>A0AAD7Z1G2_MYTSE</name>
<dbReference type="FunFam" id="2.10.25.10:FF:000166">
    <property type="entry name" value="laminin subunit gamma-1"/>
    <property type="match status" value="1"/>
</dbReference>
<evidence type="ECO:0000256" key="7">
    <source>
        <dbReference type="ARBA" id="ARBA00022869"/>
    </source>
</evidence>
<dbReference type="PANTHER" id="PTHR10574">
    <property type="entry name" value="NETRIN/LAMININ-RELATED"/>
    <property type="match status" value="1"/>
</dbReference>
<dbReference type="PANTHER" id="PTHR10574:SF435">
    <property type="entry name" value="LAMININ SUBUNIT GAMMA-1"/>
    <property type="match status" value="1"/>
</dbReference>
<dbReference type="InterPro" id="IPR008211">
    <property type="entry name" value="Laminin_N"/>
</dbReference>
<evidence type="ECO:0008006" key="22">
    <source>
        <dbReference type="Google" id="ProtNLM"/>
    </source>
</evidence>
<dbReference type="Gene3D" id="2.10.25.10">
    <property type="entry name" value="Laminin"/>
    <property type="match status" value="9"/>
</dbReference>
<feature type="domain" description="Laminin N-terminal" evidence="19">
    <location>
        <begin position="45"/>
        <end position="281"/>
    </location>
</feature>
<keyword evidence="10 14" id="KW-1015">Disulfide bond</keyword>
<evidence type="ECO:0000256" key="1">
    <source>
        <dbReference type="ARBA" id="ARBA00002418"/>
    </source>
</evidence>
<dbReference type="Pfam" id="PF00055">
    <property type="entry name" value="Laminin_N"/>
    <property type="match status" value="1"/>
</dbReference>
<evidence type="ECO:0000259" key="18">
    <source>
        <dbReference type="PROSITE" id="PS51115"/>
    </source>
</evidence>
<dbReference type="GO" id="GO:0005604">
    <property type="term" value="C:basement membrane"/>
    <property type="evidence" value="ECO:0007669"/>
    <property type="project" value="UniProtKB-SubCell"/>
</dbReference>
<dbReference type="PROSITE" id="PS51115">
    <property type="entry name" value="LAMININ_IVA"/>
    <property type="match status" value="1"/>
</dbReference>
<feature type="domain" description="Laminin EGF-like" evidence="17">
    <location>
        <begin position="729"/>
        <end position="777"/>
    </location>
</feature>
<evidence type="ECO:0000256" key="2">
    <source>
        <dbReference type="ARBA" id="ARBA00004302"/>
    </source>
</evidence>
<dbReference type="GO" id="GO:0007411">
    <property type="term" value="P:axon guidance"/>
    <property type="evidence" value="ECO:0007669"/>
    <property type="project" value="TreeGrafter"/>
</dbReference>
<dbReference type="InterPro" id="IPR000742">
    <property type="entry name" value="EGF"/>
</dbReference>
<dbReference type="FunFam" id="2.10.25.10:FF:000067">
    <property type="entry name" value="Laminin subunit gamma 1"/>
    <property type="match status" value="1"/>
</dbReference>
<dbReference type="Pfam" id="PF00052">
    <property type="entry name" value="Laminin_B"/>
    <property type="match status" value="1"/>
</dbReference>
<protein>
    <recommendedName>
        <fullName evidence="22">Laminin subunit gamma-1</fullName>
    </recommendedName>
</protein>
<keyword evidence="11" id="KW-0325">Glycoprotein</keyword>
<dbReference type="PRINTS" id="PR00011">
    <property type="entry name" value="EGFLAMININ"/>
</dbReference>
<dbReference type="FunFam" id="2.10.25.10:FF:000094">
    <property type="entry name" value="Laminin subunit alpha-2"/>
    <property type="match status" value="1"/>
</dbReference>
<dbReference type="FunFam" id="2.10.25.10:FF:000174">
    <property type="entry name" value="Laminin subunit gamma-1"/>
    <property type="match status" value="1"/>
</dbReference>
<dbReference type="FunFam" id="2.10.25.10:FF:000758">
    <property type="entry name" value="Laminin subunit gamma 1"/>
    <property type="match status" value="1"/>
</dbReference>
<organism evidence="20 21">
    <name type="scientific">Mythimna separata</name>
    <name type="common">Oriental armyworm</name>
    <name type="synonym">Pseudaletia separata</name>
    <dbReference type="NCBI Taxonomy" id="271217"/>
    <lineage>
        <taxon>Eukaryota</taxon>
        <taxon>Metazoa</taxon>
        <taxon>Ecdysozoa</taxon>
        <taxon>Arthropoda</taxon>
        <taxon>Hexapoda</taxon>
        <taxon>Insecta</taxon>
        <taxon>Pterygota</taxon>
        <taxon>Neoptera</taxon>
        <taxon>Endopterygota</taxon>
        <taxon>Lepidoptera</taxon>
        <taxon>Glossata</taxon>
        <taxon>Ditrysia</taxon>
        <taxon>Noctuoidea</taxon>
        <taxon>Noctuidae</taxon>
        <taxon>Noctuinae</taxon>
        <taxon>Hadenini</taxon>
        <taxon>Mythimna</taxon>
    </lineage>
</organism>
<evidence type="ECO:0000256" key="15">
    <source>
        <dbReference type="SAM" id="Coils"/>
    </source>
</evidence>
<feature type="disulfide bond" evidence="14">
    <location>
        <begin position="397"/>
        <end position="409"/>
    </location>
</feature>
<dbReference type="InterPro" id="IPR050440">
    <property type="entry name" value="Laminin/Netrin_ECM"/>
</dbReference>
<feature type="disulfide bond" evidence="14">
    <location>
        <begin position="944"/>
        <end position="961"/>
    </location>
</feature>
<dbReference type="CDD" id="cd00055">
    <property type="entry name" value="EGF_Lam"/>
    <property type="match status" value="8"/>
</dbReference>
<evidence type="ECO:0000256" key="9">
    <source>
        <dbReference type="ARBA" id="ARBA00023054"/>
    </source>
</evidence>
<feature type="domain" description="Laminin EGF-like" evidence="17">
    <location>
        <begin position="888"/>
        <end position="941"/>
    </location>
</feature>
<evidence type="ECO:0000259" key="17">
    <source>
        <dbReference type="PROSITE" id="PS50027"/>
    </source>
</evidence>
<dbReference type="SMART" id="SM00281">
    <property type="entry name" value="LamB"/>
    <property type="match status" value="1"/>
</dbReference>
<feature type="coiled-coil region" evidence="15">
    <location>
        <begin position="1075"/>
        <end position="1167"/>
    </location>
</feature>
<dbReference type="FunFam" id="2.10.25.10:FF:000105">
    <property type="entry name" value="laminin subunit gamma-1"/>
    <property type="match status" value="1"/>
</dbReference>
<dbReference type="SUPFAM" id="SSF49785">
    <property type="entry name" value="Galactose-binding domain-like"/>
    <property type="match status" value="1"/>
</dbReference>
<keyword evidence="3" id="KW-0964">Secreted</keyword>
<feature type="disulfide bond" evidence="14">
    <location>
        <begin position="747"/>
        <end position="756"/>
    </location>
</feature>
<dbReference type="GO" id="GO:0009887">
    <property type="term" value="P:animal organ morphogenesis"/>
    <property type="evidence" value="ECO:0007669"/>
    <property type="project" value="TreeGrafter"/>
</dbReference>
<dbReference type="PROSITE" id="PS01248">
    <property type="entry name" value="EGF_LAM_1"/>
    <property type="match status" value="2"/>
</dbReference>
<dbReference type="Gene3D" id="2.60.120.260">
    <property type="entry name" value="Galactose-binding domain-like"/>
    <property type="match status" value="1"/>
</dbReference>
<gene>
    <name evidence="20" type="ORF">PYW07_000058</name>
</gene>
<feature type="disulfide bond" evidence="14">
    <location>
        <begin position="417"/>
        <end position="426"/>
    </location>
</feature>
<keyword evidence="21" id="KW-1185">Reference proteome</keyword>
<evidence type="ECO:0000259" key="19">
    <source>
        <dbReference type="PROSITE" id="PS51117"/>
    </source>
</evidence>
<dbReference type="FunFam" id="2.10.25.10:FF:000193">
    <property type="entry name" value="Laminin subunit gamma 1"/>
    <property type="match status" value="1"/>
</dbReference>
<dbReference type="PROSITE" id="PS50027">
    <property type="entry name" value="EGF_LAM_2"/>
    <property type="match status" value="7"/>
</dbReference>
<feature type="coiled-coil region" evidence="15">
    <location>
        <begin position="1438"/>
        <end position="1501"/>
    </location>
</feature>
<comment type="subunit">
    <text evidence="13">Laminin is a complex glycoprotein, consisting of three different polypeptide chains (alpha, beta, gamma), which are bound to each other by disulfide bonds into a cross-shaped molecule comprising one long and three short arms with globules at each end.</text>
</comment>
<evidence type="ECO:0000313" key="21">
    <source>
        <dbReference type="Proteomes" id="UP001231518"/>
    </source>
</evidence>
<dbReference type="PROSITE" id="PS51117">
    <property type="entry name" value="LAMININ_NTER"/>
    <property type="match status" value="1"/>
</dbReference>
<keyword evidence="12 14" id="KW-0424">Laminin EGF-like domain</keyword>
<evidence type="ECO:0000256" key="6">
    <source>
        <dbReference type="ARBA" id="ARBA00022737"/>
    </source>
</evidence>
<evidence type="ECO:0000256" key="11">
    <source>
        <dbReference type="ARBA" id="ARBA00023180"/>
    </source>
</evidence>
<sequence length="1639" mass="181190">MADVPLLLITFLSIILSTTAQIQDHYHTPRIGSKQLASCYNSEGIPQRCIPEFENAAFMVQMEATNTCGDNGGKVFCIQTSAGTSTRSCDSCQAGQFSSYYLTDLHYEQDNQTWWQSETMKEGIQYPNQVNLTLHLGKAYDITYVRIVFYSPRPQSFAIYKKTDEERVWEPFQYFSASCRDTYGVQEQRAAELGAETRALCTSEYSDISPLTGGNVLFSTLEGRPSAFTFDNSPELQEWVTATDLRISLDRLNTFGDEIFGDVQVLQSYWYAIADVAVGARCKCNGHASVCETQELSDGTRTRACRCEHNTAGRDCERCLDFYNDAPWGRASPTNVHECKACNCNGFSNKCEFDKDLYERTGHGGRCKDCAENRDGANCERCKENFFQGSGDICLPCNCNPTGSRSLQCNAEGKCQCKPGVTGDKCDVCAPNHYEFTAQGCKPCGCNESGSYTNTPQCDPQTGVCLCKQNVEGRRCRECKPGFFNLDINNEFGCTPCFCFGHSSQCSSAPKYQAHETSAHFIRDAEKWAAEDEQERPAKLQFNANTQNIAVSSQGSETLYFIASSQFLGDQRPSYNHDLKFSMRLGEVRGYPSAQDIILEGPRASVSINIYAQNNPEPTNQAQEYTFRLHEDPRYGWSPTLSNFEFMSLLQNLTAIKIRGTYNKPGEGYMMNFKLETAKVGREKGSEPANWVEKCSCPKAYVGDYCEECAPGFKHEPANGGPYSACIPCDCNGHAHICDTATGFCICKHNTTGSNCELCAKGFYGNAIAGTSEDCKPCPCPKDSGCIQLMDGSIVCTDCPEGYAGPKCEVCADGYFGDPTGQFGPPKQCELCQCNGNVDPNAVGNCNRTTGECLKCIYNTAGEHCDKCLSGYFGDALDPKKKGDCKPCQCHEAGTVESAEGPPQCDGLTGFCSCHPHVIGRNCDKCEDGYFNINSGAGCETCDCNLEGSYNNTCDPFSGQCYCKPGIDGKHCDVCRAYHYGFSVEGCRDCDCDEWGSTNYQCDMAGQCSCQENVEGRRCDRCMENKKRRADGQGCEDCPPCYNLVQDAVNQHRRELRELDDILSKISKSPTVVENADFDNELQQVRSEIERLAQDAQAELGNGPGASLTDNLAELADRLADVRNMLFKIEDESYDGNEAVEKSKGNVSKAEDTIEAAQKEINSALEYMDGEGAAALAKARNRSDQFGKQSVDMSALAKESRLLAEKLENEAKNIREIADKAFNTSITANRIAKDGITKQANISNEVQILTNELNAASGKLNSMTELADQALKRAKEVYDEALGLYAEVNTTLLPDIKLNKLKETAREMNKTIDEKSSELEQLMSDNENTLEQLETAIKQGRGLLDQGHDRQDELNDLLARLDELQEQARTDVELTNQTLKDANEIYKTLKEFSDQVTESRQLADQAALDVPAVQQKIAAAEDSINSITEQLYTASDKAKDARDLAQQAQKECADKASKAASEVRKKSTTAKAEASKLRFEAEKLSTRVQETAAQIGSLEKEAADNMQLTRDAKMKVGQANTDAREAKKQVSKGLEDLKVIMDELQNLPTLDDQALDRLQESLDKAESDLIAVDLDGKIKSLTEAKNNHQRWMKQYEDEHDHLRLEVANIKDIFDQLPDGCFKRIVLEPTEGPSRAPNIR</sequence>
<keyword evidence="5 16" id="KW-0732">Signal</keyword>
<evidence type="ECO:0000256" key="14">
    <source>
        <dbReference type="PROSITE-ProRule" id="PRU00460"/>
    </source>
</evidence>
<feature type="domain" description="Laminin IV type A" evidence="18">
    <location>
        <begin position="523"/>
        <end position="694"/>
    </location>
</feature>
<evidence type="ECO:0000256" key="10">
    <source>
        <dbReference type="ARBA" id="ARBA00023157"/>
    </source>
</evidence>
<comment type="subcellular location">
    <subcellularLocation>
        <location evidence="2">Secreted</location>
        <location evidence="2">Extracellular space</location>
        <location evidence="2">Extracellular matrix</location>
        <location evidence="2">Basement membrane</location>
    </subcellularLocation>
</comment>
<feature type="disulfide bond" evidence="14">
    <location>
        <begin position="942"/>
        <end position="954"/>
    </location>
</feature>
<dbReference type="SMART" id="SM00136">
    <property type="entry name" value="LamNT"/>
    <property type="match status" value="1"/>
</dbReference>
<feature type="coiled-coil region" evidence="15">
    <location>
        <begin position="1298"/>
        <end position="1374"/>
    </location>
</feature>